<comment type="caution">
    <text evidence="6">The sequence shown here is derived from an EMBL/GenBank/DDBJ whole genome shotgun (WGS) entry which is preliminary data.</text>
</comment>
<name>A0ABX1N412_9RHOO</name>
<dbReference type="SMART" id="SM00100">
    <property type="entry name" value="cNMP"/>
    <property type="match status" value="1"/>
</dbReference>
<keyword evidence="3" id="KW-0804">Transcription</keyword>
<gene>
    <name evidence="6" type="ORF">GO608_11840</name>
</gene>
<evidence type="ECO:0000256" key="2">
    <source>
        <dbReference type="ARBA" id="ARBA00023125"/>
    </source>
</evidence>
<dbReference type="SMART" id="SM00419">
    <property type="entry name" value="HTH_CRP"/>
    <property type="match status" value="1"/>
</dbReference>
<feature type="domain" description="Cyclic nucleotide-binding" evidence="4">
    <location>
        <begin position="18"/>
        <end position="138"/>
    </location>
</feature>
<dbReference type="Pfam" id="PF00027">
    <property type="entry name" value="cNMP_binding"/>
    <property type="match status" value="1"/>
</dbReference>
<dbReference type="InterPro" id="IPR012318">
    <property type="entry name" value="HTH_CRP"/>
</dbReference>
<dbReference type="PANTHER" id="PTHR24567">
    <property type="entry name" value="CRP FAMILY TRANSCRIPTIONAL REGULATORY PROTEIN"/>
    <property type="match status" value="1"/>
</dbReference>
<dbReference type="PROSITE" id="PS51063">
    <property type="entry name" value="HTH_CRP_2"/>
    <property type="match status" value="1"/>
</dbReference>
<proteinExistence type="predicted"/>
<evidence type="ECO:0000259" key="4">
    <source>
        <dbReference type="PROSITE" id="PS50042"/>
    </source>
</evidence>
<evidence type="ECO:0000256" key="1">
    <source>
        <dbReference type="ARBA" id="ARBA00023015"/>
    </source>
</evidence>
<evidence type="ECO:0000259" key="5">
    <source>
        <dbReference type="PROSITE" id="PS51063"/>
    </source>
</evidence>
<dbReference type="Gene3D" id="1.10.10.10">
    <property type="entry name" value="Winged helix-like DNA-binding domain superfamily/Winged helix DNA-binding domain"/>
    <property type="match status" value="1"/>
</dbReference>
<dbReference type="InterPro" id="IPR000595">
    <property type="entry name" value="cNMP-bd_dom"/>
</dbReference>
<evidence type="ECO:0000313" key="6">
    <source>
        <dbReference type="EMBL" id="NMF94017.1"/>
    </source>
</evidence>
<dbReference type="InterPro" id="IPR050397">
    <property type="entry name" value="Env_Response_Regulators"/>
</dbReference>
<keyword evidence="1" id="KW-0805">Transcription regulation</keyword>
<dbReference type="EMBL" id="WTVH01000022">
    <property type="protein sequence ID" value="NMF94017.1"/>
    <property type="molecule type" value="Genomic_DNA"/>
</dbReference>
<dbReference type="InterPro" id="IPR036390">
    <property type="entry name" value="WH_DNA-bd_sf"/>
</dbReference>
<evidence type="ECO:0000313" key="7">
    <source>
        <dbReference type="Proteomes" id="UP000601990"/>
    </source>
</evidence>
<dbReference type="Proteomes" id="UP000601990">
    <property type="component" value="Unassembled WGS sequence"/>
</dbReference>
<dbReference type="Pfam" id="PF13545">
    <property type="entry name" value="HTH_Crp_2"/>
    <property type="match status" value="1"/>
</dbReference>
<keyword evidence="7" id="KW-1185">Reference proteome</keyword>
<dbReference type="InterPro" id="IPR014710">
    <property type="entry name" value="RmlC-like_jellyroll"/>
</dbReference>
<dbReference type="PROSITE" id="PS50042">
    <property type="entry name" value="CNMP_BINDING_3"/>
    <property type="match status" value="1"/>
</dbReference>
<reference evidence="6" key="1">
    <citation type="submission" date="2019-12" db="EMBL/GenBank/DDBJ databases">
        <title>Comparative genomics gives insights into the taxonomy of the Azoarcus-Aromatoleum group and reveals separate origins of nif in the plant-associated Azoarcus and non-plant-associated Aromatoleum sub-groups.</title>
        <authorList>
            <person name="Lafos M."/>
            <person name="Maluk M."/>
            <person name="Batista M."/>
            <person name="Junghare M."/>
            <person name="Carmona M."/>
            <person name="Faoro H."/>
            <person name="Cruz L.M."/>
            <person name="Battistoni F."/>
            <person name="De Souza E."/>
            <person name="Pedrosa F."/>
            <person name="Chen W.-M."/>
            <person name="Poole P.S."/>
            <person name="Dixon R.A."/>
            <person name="James E.K."/>
        </authorList>
    </citation>
    <scope>NUCLEOTIDE SEQUENCE</scope>
    <source>
        <strain evidence="6">U120</strain>
    </source>
</reference>
<dbReference type="SUPFAM" id="SSF46785">
    <property type="entry name" value="Winged helix' DNA-binding domain"/>
    <property type="match status" value="1"/>
</dbReference>
<protein>
    <submittedName>
        <fullName evidence="6">Helix-turn-helix domain-containing protein</fullName>
    </submittedName>
</protein>
<dbReference type="Gene3D" id="2.60.120.10">
    <property type="entry name" value="Jelly Rolls"/>
    <property type="match status" value="1"/>
</dbReference>
<dbReference type="PANTHER" id="PTHR24567:SF26">
    <property type="entry name" value="REGULATORY PROTEIN YEIL"/>
    <property type="match status" value="1"/>
</dbReference>
<dbReference type="CDD" id="cd00038">
    <property type="entry name" value="CAP_ED"/>
    <property type="match status" value="1"/>
</dbReference>
<organism evidence="6 7">
    <name type="scientific">Aromatoleum buckelii</name>
    <dbReference type="NCBI Taxonomy" id="200254"/>
    <lineage>
        <taxon>Bacteria</taxon>
        <taxon>Pseudomonadati</taxon>
        <taxon>Pseudomonadota</taxon>
        <taxon>Betaproteobacteria</taxon>
        <taxon>Rhodocyclales</taxon>
        <taxon>Rhodocyclaceae</taxon>
        <taxon>Aromatoleum</taxon>
    </lineage>
</organism>
<accession>A0ABX1N412</accession>
<dbReference type="InterPro" id="IPR018490">
    <property type="entry name" value="cNMP-bd_dom_sf"/>
</dbReference>
<sequence>MATAIHPPAFQSLSCLEPFSSLDAATLQRLSRGVRICRASRGEMLMHRGARPAGMYAVVEGEVKLFLISSAGAEKIVRLAGQGESFCEENILSDTPQTLAAQATRDSVVLHLQRPALQRAMAAHPSLMQALMARLSQRMGELVEGMEQCIQRSSTQRVAHYLVQHADCSAQNVEVRLSCDKQTIASQLNLTPETFSRVLNRLTRDGIIVPRGRRSITLTDLRSLQSIAA</sequence>
<evidence type="ECO:0000256" key="3">
    <source>
        <dbReference type="ARBA" id="ARBA00023163"/>
    </source>
</evidence>
<feature type="domain" description="HTH crp-type" evidence="5">
    <location>
        <begin position="152"/>
        <end position="222"/>
    </location>
</feature>
<dbReference type="SUPFAM" id="SSF51206">
    <property type="entry name" value="cAMP-binding domain-like"/>
    <property type="match status" value="1"/>
</dbReference>
<keyword evidence="2" id="KW-0238">DNA-binding</keyword>
<dbReference type="RefSeq" id="WP_169199262.1">
    <property type="nucleotide sequence ID" value="NZ_WTVH02000008.1"/>
</dbReference>
<dbReference type="InterPro" id="IPR036388">
    <property type="entry name" value="WH-like_DNA-bd_sf"/>
</dbReference>